<comment type="cofactor">
    <cofactor evidence="1">
        <name>Mg(2+)</name>
        <dbReference type="ChEBI" id="CHEBI:18420"/>
    </cofactor>
</comment>
<feature type="binding site" evidence="1">
    <location>
        <begin position="9"/>
        <end position="14"/>
    </location>
    <ligand>
        <name>ATP</name>
        <dbReference type="ChEBI" id="CHEBI:30616"/>
    </ligand>
</feature>
<dbReference type="InterPro" id="IPR004472">
    <property type="entry name" value="DTB_synth_BioD"/>
</dbReference>
<dbReference type="AlphaFoldDB" id="W0JRM0"/>
<dbReference type="PANTHER" id="PTHR43210">
    <property type="entry name" value="DETHIOBIOTIN SYNTHETASE"/>
    <property type="match status" value="1"/>
</dbReference>
<reference evidence="2 3" key="1">
    <citation type="submission" date="2014-01" db="EMBL/GenBank/DDBJ databases">
        <authorList>
            <consortium name="DOE Joint Genome Institute"/>
            <person name="Anderson I."/>
            <person name="Huntemann M."/>
            <person name="Han J."/>
            <person name="Chen A."/>
            <person name="Kyrpides N."/>
            <person name="Mavromatis K."/>
            <person name="Markowitz V."/>
            <person name="Palaniappan K."/>
            <person name="Ivanova N."/>
            <person name="Schaumberg A."/>
            <person name="Pati A."/>
            <person name="Liolios K."/>
            <person name="Nordberg H.P."/>
            <person name="Cantor M.N."/>
            <person name="Hua S.X."/>
            <person name="Woyke T."/>
        </authorList>
    </citation>
    <scope>NUCLEOTIDE SEQUENCE [LARGE SCALE GENOMIC DNA]</scope>
    <source>
        <strain evidence="2 3">XH-48</strain>
    </source>
</reference>
<dbReference type="SUPFAM" id="SSF52540">
    <property type="entry name" value="P-loop containing nucleoside triphosphate hydrolases"/>
    <property type="match status" value="1"/>
</dbReference>
<feature type="binding site" evidence="1">
    <location>
        <position position="38"/>
    </location>
    <ligand>
        <name>substrate</name>
    </ligand>
</feature>
<comment type="subunit">
    <text evidence="1">Homodimer.</text>
</comment>
<dbReference type="GO" id="GO:0009102">
    <property type="term" value="P:biotin biosynthetic process"/>
    <property type="evidence" value="ECO:0007669"/>
    <property type="project" value="UniProtKB-UniRule"/>
</dbReference>
<dbReference type="STRING" id="797299.HALLA_15155"/>
<sequence>MAVVGTDTGVGKTVITAAVVTVLRDAGIDARAVKPAQTGHPPDDDAGFVEAACEDPDAATCFEYLEEPLAPRVAAERAGVELSYEGLRERCDDALEAAEVGVLEGIGGLYVPLAGDRDVIDLVADLACPAVVVTRSGLGTLNHTTLTVEALERRGVSVHSIVCNEYRGETTAERTNVAELERMTGHAVETVPQLSAETPRELALGARRSLSIDSGSGSAE</sequence>
<dbReference type="HAMAP" id="MF_00336">
    <property type="entry name" value="BioD"/>
    <property type="match status" value="1"/>
</dbReference>
<dbReference type="EC" id="6.3.3.3" evidence="1"/>
<feature type="binding site" evidence="1">
    <location>
        <begin position="164"/>
        <end position="165"/>
    </location>
    <ligand>
        <name>ATP</name>
        <dbReference type="ChEBI" id="CHEBI:30616"/>
    </ligand>
</feature>
<dbReference type="CDD" id="cd03109">
    <property type="entry name" value="DTBS"/>
    <property type="match status" value="1"/>
</dbReference>
<dbReference type="UniPathway" id="UPA00078">
    <property type="reaction ID" value="UER00161"/>
</dbReference>
<comment type="similarity">
    <text evidence="1">Belongs to the dethiobiotin synthetase family.</text>
</comment>
<comment type="catalytic activity">
    <reaction evidence="1">
        <text>(7R,8S)-7,8-diammoniononanoate + CO2 + ATP = (4R,5S)-dethiobiotin + ADP + phosphate + 3 H(+)</text>
        <dbReference type="Rhea" id="RHEA:15805"/>
        <dbReference type="ChEBI" id="CHEBI:15378"/>
        <dbReference type="ChEBI" id="CHEBI:16526"/>
        <dbReference type="ChEBI" id="CHEBI:30616"/>
        <dbReference type="ChEBI" id="CHEBI:43474"/>
        <dbReference type="ChEBI" id="CHEBI:149469"/>
        <dbReference type="ChEBI" id="CHEBI:149473"/>
        <dbReference type="ChEBI" id="CHEBI:456216"/>
        <dbReference type="EC" id="6.3.3.3"/>
    </reaction>
</comment>
<keyword evidence="1" id="KW-0547">Nucleotide-binding</keyword>
<proteinExistence type="inferred from homology"/>
<dbReference type="PATRIC" id="fig|797299.3.peg.2038"/>
<keyword evidence="1" id="KW-0963">Cytoplasm</keyword>
<dbReference type="KEGG" id="hlr:HALLA_15155"/>
<keyword evidence="3" id="KW-1185">Reference proteome</keyword>
<dbReference type="GO" id="GO:0005829">
    <property type="term" value="C:cytosol"/>
    <property type="evidence" value="ECO:0007669"/>
    <property type="project" value="TreeGrafter"/>
</dbReference>
<comment type="subcellular location">
    <subcellularLocation>
        <location evidence="1">Cytoplasm</location>
    </subcellularLocation>
</comment>
<protein>
    <recommendedName>
        <fullName evidence="1">ATP-dependent dethiobiotin synthetase BioD</fullName>
        <ecNumber evidence="1">6.3.3.3</ecNumber>
    </recommendedName>
    <alternativeName>
        <fullName evidence="1">DTB synthetase</fullName>
        <shortName evidence="1">DTBS</shortName>
    </alternativeName>
    <alternativeName>
        <fullName evidence="1">Dethiobiotin synthase</fullName>
    </alternativeName>
</protein>
<dbReference type="PIRSF" id="PIRSF006755">
    <property type="entry name" value="DTB_synth"/>
    <property type="match status" value="1"/>
</dbReference>
<comment type="pathway">
    <text evidence="1">Cofactor biosynthesis; biotin biosynthesis; biotin from 7,8-diaminononanoate: step 1/2.</text>
</comment>
<keyword evidence="1" id="KW-0460">Magnesium</keyword>
<gene>
    <name evidence="1" type="primary">bioD</name>
    <name evidence="2" type="ORF">HALLA_15155</name>
</gene>
<name>W0JRM0_9EURY</name>
<keyword evidence="1" id="KW-0067">ATP-binding</keyword>
<keyword evidence="1" id="KW-0479">Metal-binding</keyword>
<feature type="active site" evidence="1">
    <location>
        <position position="34"/>
    </location>
</feature>
<evidence type="ECO:0000256" key="1">
    <source>
        <dbReference type="HAMAP-Rule" id="MF_00336"/>
    </source>
</evidence>
<dbReference type="NCBIfam" id="TIGR00347">
    <property type="entry name" value="bioD"/>
    <property type="match status" value="1"/>
</dbReference>
<feature type="binding site" evidence="1">
    <location>
        <position position="13"/>
    </location>
    <ligand>
        <name>Mg(2+)</name>
        <dbReference type="ChEBI" id="CHEBI:18420"/>
    </ligand>
</feature>
<feature type="binding site" evidence="1">
    <location>
        <begin position="104"/>
        <end position="107"/>
    </location>
    <ligand>
        <name>ATP</name>
        <dbReference type="ChEBI" id="CHEBI:30616"/>
    </ligand>
</feature>
<feature type="binding site" evidence="1">
    <location>
        <position position="104"/>
    </location>
    <ligand>
        <name>Mg(2+)</name>
        <dbReference type="ChEBI" id="CHEBI:18420"/>
    </ligand>
</feature>
<keyword evidence="1" id="KW-0436">Ligase</keyword>
<dbReference type="HOGENOM" id="CLU_072551_3_1_2"/>
<accession>W0JRM0</accession>
<comment type="function">
    <text evidence="1">Catalyzes a mechanistically unusual reaction, the ATP-dependent insertion of CO2 between the N7 and N8 nitrogen atoms of 7,8-diaminopelargonic acid (DAPA, also called 7,8-diammoniononanoate) to form a ureido ring.</text>
</comment>
<comment type="caution">
    <text evidence="1">Lacks conserved residue(s) required for the propagation of feature annotation.</text>
</comment>
<organism evidence="2 3">
    <name type="scientific">Halostagnicola larsenii XH-48</name>
    <dbReference type="NCBI Taxonomy" id="797299"/>
    <lineage>
        <taxon>Archaea</taxon>
        <taxon>Methanobacteriati</taxon>
        <taxon>Methanobacteriota</taxon>
        <taxon>Stenosarchaea group</taxon>
        <taxon>Halobacteria</taxon>
        <taxon>Halobacteriales</taxon>
        <taxon>Natrialbaceae</taxon>
        <taxon>Halostagnicola</taxon>
    </lineage>
</organism>
<evidence type="ECO:0000313" key="2">
    <source>
        <dbReference type="EMBL" id="AHF99931.1"/>
    </source>
</evidence>
<evidence type="ECO:0000313" key="3">
    <source>
        <dbReference type="Proteomes" id="UP000019024"/>
    </source>
</evidence>
<dbReference type="Proteomes" id="UP000019024">
    <property type="component" value="Chromosome"/>
</dbReference>
<dbReference type="EMBL" id="CP007055">
    <property type="protein sequence ID" value="AHF99931.1"/>
    <property type="molecule type" value="Genomic_DNA"/>
</dbReference>
<feature type="binding site" evidence="1">
    <location>
        <position position="45"/>
    </location>
    <ligand>
        <name>Mg(2+)</name>
        <dbReference type="ChEBI" id="CHEBI:18420"/>
    </ligand>
</feature>
<dbReference type="InterPro" id="IPR027417">
    <property type="entry name" value="P-loop_NTPase"/>
</dbReference>
<dbReference type="Pfam" id="PF13500">
    <property type="entry name" value="AAA_26"/>
    <property type="match status" value="1"/>
</dbReference>
<dbReference type="GO" id="GO:0005524">
    <property type="term" value="F:ATP binding"/>
    <property type="evidence" value="ECO:0007669"/>
    <property type="project" value="UniProtKB-UniRule"/>
</dbReference>
<feature type="binding site" evidence="1">
    <location>
        <position position="201"/>
    </location>
    <ligand>
        <name>ATP</name>
        <dbReference type="ChEBI" id="CHEBI:30616"/>
    </ligand>
</feature>
<dbReference type="PANTHER" id="PTHR43210:SF5">
    <property type="entry name" value="DETHIOBIOTIN SYNTHETASE"/>
    <property type="match status" value="1"/>
</dbReference>
<feature type="binding site" evidence="1">
    <location>
        <position position="45"/>
    </location>
    <ligand>
        <name>ATP</name>
        <dbReference type="ChEBI" id="CHEBI:30616"/>
    </ligand>
</feature>
<dbReference type="Gene3D" id="3.40.50.300">
    <property type="entry name" value="P-loop containing nucleotide triphosphate hydrolases"/>
    <property type="match status" value="1"/>
</dbReference>
<dbReference type="eggNOG" id="arCOG00100">
    <property type="taxonomic scope" value="Archaea"/>
</dbReference>
<keyword evidence="1" id="KW-0093">Biotin biosynthesis</keyword>
<dbReference type="GO" id="GO:0000287">
    <property type="term" value="F:magnesium ion binding"/>
    <property type="evidence" value="ECO:0007669"/>
    <property type="project" value="UniProtKB-UniRule"/>
</dbReference>
<dbReference type="GO" id="GO:0004141">
    <property type="term" value="F:dethiobiotin synthase activity"/>
    <property type="evidence" value="ECO:0007669"/>
    <property type="project" value="UniProtKB-UniRule"/>
</dbReference>